<protein>
    <submittedName>
        <fullName evidence="2">Uncharacterized protein</fullName>
    </submittedName>
</protein>
<comment type="caution">
    <text evidence="2">The sequence shown here is derived from an EMBL/GenBank/DDBJ whole genome shotgun (WGS) entry which is preliminary data.</text>
</comment>
<organism evidence="2 3">
    <name type="scientific">Caballeronia sordidicola</name>
    <name type="common">Burkholderia sordidicola</name>
    <dbReference type="NCBI Taxonomy" id="196367"/>
    <lineage>
        <taxon>Bacteria</taxon>
        <taxon>Pseudomonadati</taxon>
        <taxon>Pseudomonadota</taxon>
        <taxon>Betaproteobacteria</taxon>
        <taxon>Burkholderiales</taxon>
        <taxon>Burkholderiaceae</taxon>
        <taxon>Caballeronia</taxon>
    </lineage>
</organism>
<feature type="compositionally biased region" description="Polar residues" evidence="1">
    <location>
        <begin position="1"/>
        <end position="16"/>
    </location>
</feature>
<evidence type="ECO:0000313" key="2">
    <source>
        <dbReference type="EMBL" id="OTP66208.1"/>
    </source>
</evidence>
<dbReference type="Proteomes" id="UP000194546">
    <property type="component" value="Unassembled WGS sequence"/>
</dbReference>
<dbReference type="EMBL" id="NBTY01000203">
    <property type="protein sequence ID" value="OTP66208.1"/>
    <property type="molecule type" value="Genomic_DNA"/>
</dbReference>
<name>A0A242M4U0_CABSO</name>
<evidence type="ECO:0000256" key="1">
    <source>
        <dbReference type="SAM" id="MobiDB-lite"/>
    </source>
</evidence>
<sequence length="45" mass="5222">MADLETSPQYRTQNQKYTRRKTSLGSEHHDAQFFGGQPVRVDRAL</sequence>
<reference evidence="2 3" key="1">
    <citation type="submission" date="2017-03" db="EMBL/GenBank/DDBJ databases">
        <title>Genome analysis of strain PAMC 26510.</title>
        <authorList>
            <person name="Oh H.-M."/>
            <person name="Yang J.-A."/>
        </authorList>
    </citation>
    <scope>NUCLEOTIDE SEQUENCE [LARGE SCALE GENOMIC DNA]</scope>
    <source>
        <strain evidence="2 3">PAMC 26510</strain>
    </source>
</reference>
<dbReference type="AlphaFoldDB" id="A0A242M4U0"/>
<feature type="region of interest" description="Disordered" evidence="1">
    <location>
        <begin position="1"/>
        <end position="45"/>
    </location>
</feature>
<evidence type="ECO:0000313" key="3">
    <source>
        <dbReference type="Proteomes" id="UP000194546"/>
    </source>
</evidence>
<gene>
    <name evidence="2" type="ORF">PAMC26510_35910</name>
</gene>
<accession>A0A242M4U0</accession>
<proteinExistence type="predicted"/>